<dbReference type="EMBL" id="JABFTP020000185">
    <property type="protein sequence ID" value="KAL3287477.1"/>
    <property type="molecule type" value="Genomic_DNA"/>
</dbReference>
<accession>A0ABD2P9Q7</accession>
<dbReference type="Proteomes" id="UP001516400">
    <property type="component" value="Unassembled WGS sequence"/>
</dbReference>
<keyword evidence="3" id="KW-1185">Reference proteome</keyword>
<evidence type="ECO:0000313" key="3">
    <source>
        <dbReference type="Proteomes" id="UP001516400"/>
    </source>
</evidence>
<keyword evidence="1" id="KW-0732">Signal</keyword>
<feature type="signal peptide" evidence="1">
    <location>
        <begin position="1"/>
        <end position="17"/>
    </location>
</feature>
<feature type="chain" id="PRO_5044783849" evidence="1">
    <location>
        <begin position="18"/>
        <end position="137"/>
    </location>
</feature>
<sequence length="137" mass="14070">MNPIIALLFAGVALATASEIVQGPSVRTINQGPDGSVIDSLAIGGAVVDGPTPVLASPGLRTFVGPALTPLVHTPVVPAPAVFAGRFYGNPFLVRSLEAPLYAKYFYEPSFYTNGVPLPFGKAIVAGPSGTIIADHQ</sequence>
<protein>
    <submittedName>
        <fullName evidence="2">Uncharacterized protein</fullName>
    </submittedName>
</protein>
<gene>
    <name evidence="2" type="ORF">HHI36_001947</name>
</gene>
<evidence type="ECO:0000313" key="2">
    <source>
        <dbReference type="EMBL" id="KAL3287477.1"/>
    </source>
</evidence>
<reference evidence="2 3" key="1">
    <citation type="journal article" date="2021" name="BMC Biol.">
        <title>Horizontally acquired antibacterial genes associated with adaptive radiation of ladybird beetles.</title>
        <authorList>
            <person name="Li H.S."/>
            <person name="Tang X.F."/>
            <person name="Huang Y.H."/>
            <person name="Xu Z.Y."/>
            <person name="Chen M.L."/>
            <person name="Du X.Y."/>
            <person name="Qiu B.Y."/>
            <person name="Chen P.T."/>
            <person name="Zhang W."/>
            <person name="Slipinski A."/>
            <person name="Escalona H.E."/>
            <person name="Waterhouse R.M."/>
            <person name="Zwick A."/>
            <person name="Pang H."/>
        </authorList>
    </citation>
    <scope>NUCLEOTIDE SEQUENCE [LARGE SCALE GENOMIC DNA]</scope>
    <source>
        <strain evidence="2">SYSU2018</strain>
    </source>
</reference>
<comment type="caution">
    <text evidence="2">The sequence shown here is derived from an EMBL/GenBank/DDBJ whole genome shotgun (WGS) entry which is preliminary data.</text>
</comment>
<dbReference type="AlphaFoldDB" id="A0ABD2P9Q7"/>
<evidence type="ECO:0000256" key="1">
    <source>
        <dbReference type="SAM" id="SignalP"/>
    </source>
</evidence>
<proteinExistence type="predicted"/>
<organism evidence="2 3">
    <name type="scientific">Cryptolaemus montrouzieri</name>
    <dbReference type="NCBI Taxonomy" id="559131"/>
    <lineage>
        <taxon>Eukaryota</taxon>
        <taxon>Metazoa</taxon>
        <taxon>Ecdysozoa</taxon>
        <taxon>Arthropoda</taxon>
        <taxon>Hexapoda</taxon>
        <taxon>Insecta</taxon>
        <taxon>Pterygota</taxon>
        <taxon>Neoptera</taxon>
        <taxon>Endopterygota</taxon>
        <taxon>Coleoptera</taxon>
        <taxon>Polyphaga</taxon>
        <taxon>Cucujiformia</taxon>
        <taxon>Coccinelloidea</taxon>
        <taxon>Coccinellidae</taxon>
        <taxon>Scymninae</taxon>
        <taxon>Scymnini</taxon>
        <taxon>Cryptolaemus</taxon>
    </lineage>
</organism>
<name>A0ABD2P9Q7_9CUCU</name>